<evidence type="ECO:0000313" key="3">
    <source>
        <dbReference type="Proteomes" id="UP000266841"/>
    </source>
</evidence>
<dbReference type="OrthoDB" id="44178at2759"/>
<dbReference type="Proteomes" id="UP000266841">
    <property type="component" value="Unassembled WGS sequence"/>
</dbReference>
<name>K0TKC2_THAOC</name>
<evidence type="ECO:0000256" key="1">
    <source>
        <dbReference type="SAM" id="Phobius"/>
    </source>
</evidence>
<keyword evidence="3" id="KW-1185">Reference proteome</keyword>
<protein>
    <recommendedName>
        <fullName evidence="4">PLAC8 family protein</fullName>
    </recommendedName>
</protein>
<keyword evidence="1" id="KW-0472">Membrane</keyword>
<gene>
    <name evidence="2" type="ORF">THAOC_07484</name>
</gene>
<dbReference type="NCBIfam" id="TIGR01571">
    <property type="entry name" value="A_thal_Cys_rich"/>
    <property type="match status" value="1"/>
</dbReference>
<dbReference type="eggNOG" id="ENOG502SRZR">
    <property type="taxonomic scope" value="Eukaryota"/>
</dbReference>
<reference evidence="2 3" key="1">
    <citation type="journal article" date="2012" name="Genome Biol.">
        <title>Genome and low-iron response of an oceanic diatom adapted to chronic iron limitation.</title>
        <authorList>
            <person name="Lommer M."/>
            <person name="Specht M."/>
            <person name="Roy A.S."/>
            <person name="Kraemer L."/>
            <person name="Andreson R."/>
            <person name="Gutowska M.A."/>
            <person name="Wolf J."/>
            <person name="Bergner S.V."/>
            <person name="Schilhabel M.B."/>
            <person name="Klostermeier U.C."/>
            <person name="Beiko R.G."/>
            <person name="Rosenstiel P."/>
            <person name="Hippler M."/>
            <person name="Laroche J."/>
        </authorList>
    </citation>
    <scope>NUCLEOTIDE SEQUENCE [LARGE SCALE GENOMIC DNA]</scope>
    <source>
        <strain evidence="2 3">CCMP1005</strain>
    </source>
</reference>
<dbReference type="EMBL" id="AGNL01007637">
    <property type="protein sequence ID" value="EJK71107.1"/>
    <property type="molecule type" value="Genomic_DNA"/>
</dbReference>
<accession>K0TKC2</accession>
<dbReference type="PANTHER" id="PTHR15907">
    <property type="entry name" value="DUF614 FAMILY PROTEIN-RELATED"/>
    <property type="match status" value="1"/>
</dbReference>
<dbReference type="InterPro" id="IPR006461">
    <property type="entry name" value="PLAC_motif_containing"/>
</dbReference>
<comment type="caution">
    <text evidence="2">The sequence shown here is derived from an EMBL/GenBank/DDBJ whole genome shotgun (WGS) entry which is preliminary data.</text>
</comment>
<keyword evidence="1" id="KW-0812">Transmembrane</keyword>
<dbReference type="Pfam" id="PF04749">
    <property type="entry name" value="PLAC8"/>
    <property type="match status" value="1"/>
</dbReference>
<evidence type="ECO:0008006" key="4">
    <source>
        <dbReference type="Google" id="ProtNLM"/>
    </source>
</evidence>
<feature type="transmembrane region" description="Helical" evidence="1">
    <location>
        <begin position="168"/>
        <end position="192"/>
    </location>
</feature>
<keyword evidence="1" id="KW-1133">Transmembrane helix</keyword>
<dbReference type="AlphaFoldDB" id="K0TKC2"/>
<sequence>MSTMEPAVAMPIAVKGVQMVEVSAPSDLPGGYVFDAVANGQTFSVTVPAGGVSRGQTFRAPFEPGGGGVPASAVPEGLWKDGLCDCCMFGCCHPTLWMGMCCPLALLGQVQNRLRLNWLGVRANPGDQSPFKVLLGITFFAMVWSQLFSSLLSGYIDPNTGLPIEGSPFWSIYSVNIAFSLALGVFSIYVIFKTRQHIRERSGIPEKSCQGCEDCCCAFWCGCCTVTQMARQTAEYETYVAQCCSETGLPVSAPQLQFGGTEIV</sequence>
<organism evidence="2 3">
    <name type="scientific">Thalassiosira oceanica</name>
    <name type="common">Marine diatom</name>
    <dbReference type="NCBI Taxonomy" id="159749"/>
    <lineage>
        <taxon>Eukaryota</taxon>
        <taxon>Sar</taxon>
        <taxon>Stramenopiles</taxon>
        <taxon>Ochrophyta</taxon>
        <taxon>Bacillariophyta</taxon>
        <taxon>Coscinodiscophyceae</taxon>
        <taxon>Thalassiosirophycidae</taxon>
        <taxon>Thalassiosirales</taxon>
        <taxon>Thalassiosiraceae</taxon>
        <taxon>Thalassiosira</taxon>
    </lineage>
</organism>
<evidence type="ECO:0000313" key="2">
    <source>
        <dbReference type="EMBL" id="EJK71107.1"/>
    </source>
</evidence>
<dbReference type="OMA" id="MELNNSA"/>
<feature type="transmembrane region" description="Helical" evidence="1">
    <location>
        <begin position="133"/>
        <end position="156"/>
    </location>
</feature>
<proteinExistence type="predicted"/>